<dbReference type="OrthoDB" id="6437913at2759"/>
<feature type="region of interest" description="Disordered" evidence="1">
    <location>
        <begin position="618"/>
        <end position="675"/>
    </location>
</feature>
<organism evidence="2 3">
    <name type="scientific">Trichonephila clavata</name>
    <name type="common">Joro spider</name>
    <name type="synonym">Nephila clavata</name>
    <dbReference type="NCBI Taxonomy" id="2740835"/>
    <lineage>
        <taxon>Eukaryota</taxon>
        <taxon>Metazoa</taxon>
        <taxon>Ecdysozoa</taxon>
        <taxon>Arthropoda</taxon>
        <taxon>Chelicerata</taxon>
        <taxon>Arachnida</taxon>
        <taxon>Araneae</taxon>
        <taxon>Araneomorphae</taxon>
        <taxon>Entelegynae</taxon>
        <taxon>Araneoidea</taxon>
        <taxon>Nephilidae</taxon>
        <taxon>Trichonephila</taxon>
    </lineage>
</organism>
<comment type="caution">
    <text evidence="2">The sequence shown here is derived from an EMBL/GenBank/DDBJ whole genome shotgun (WGS) entry which is preliminary data.</text>
</comment>
<dbReference type="EMBL" id="BMAO01029760">
    <property type="protein sequence ID" value="GFR33880.1"/>
    <property type="molecule type" value="Genomic_DNA"/>
</dbReference>
<accession>A0A8X6M5F5</accession>
<dbReference type="InterPro" id="IPR011333">
    <property type="entry name" value="SKP1/BTB/POZ_sf"/>
</dbReference>
<reference evidence="2" key="1">
    <citation type="submission" date="2020-07" db="EMBL/GenBank/DDBJ databases">
        <title>Multicomponent nature underlies the extraordinary mechanical properties of spider dragline silk.</title>
        <authorList>
            <person name="Kono N."/>
            <person name="Nakamura H."/>
            <person name="Mori M."/>
            <person name="Yoshida Y."/>
            <person name="Ohtoshi R."/>
            <person name="Malay A.D."/>
            <person name="Moran D.A.P."/>
            <person name="Tomita M."/>
            <person name="Numata K."/>
            <person name="Arakawa K."/>
        </authorList>
    </citation>
    <scope>NUCLEOTIDE SEQUENCE</scope>
</reference>
<evidence type="ECO:0000313" key="2">
    <source>
        <dbReference type="EMBL" id="GFR33880.1"/>
    </source>
</evidence>
<gene>
    <name evidence="2" type="primary">NCL1_46329</name>
    <name evidence="2" type="ORF">TNCT_82871</name>
</gene>
<feature type="region of interest" description="Disordered" evidence="1">
    <location>
        <begin position="551"/>
        <end position="595"/>
    </location>
</feature>
<proteinExistence type="predicted"/>
<dbReference type="Gene3D" id="3.30.710.10">
    <property type="entry name" value="Potassium Channel Kv1.1, Chain A"/>
    <property type="match status" value="1"/>
</dbReference>
<feature type="compositionally biased region" description="Basic and acidic residues" evidence="1">
    <location>
        <begin position="643"/>
        <end position="667"/>
    </location>
</feature>
<name>A0A8X6M5F5_TRICU</name>
<dbReference type="Proteomes" id="UP000887116">
    <property type="component" value="Unassembled WGS sequence"/>
</dbReference>
<sequence length="1014" mass="116005">MPHPIAEAERYMHDTTDAVLKKYSTATKFKKTAKFTGGIWDVSDVDMVPQSNEQDPGDFLFDLISTGNDGSAQDMEEGENESVVNPLPETSKIFYPEDESIAKNKRGLREELDDKTSFISEKETGRELSRKRTKKAVSFSNSPVKNETSKTKQSSVTSKSLVELGSTINESFDMKDARNILEIVDKRSNKVNDQMNLSLQSDVREPVTPTEDPLLHFKMDKSLKRSGITSKENVKVKNNHVSGQEKMNLLSVRENFSVEKDPFIEMPMSLDEAKCSKSEMNSKMKNKVPDSDILKNIKELLGDGDFLTKEKIKSSSKSTKSVKRTAMSNMISVPKNKDKLKNFLKDPTMECGKLPEVLMPEEQYCHDEWTKDESEIRKLKLHKEKIGSLSQSISEIPSVLDDVPKPKEKIETVQIVKEASVSFISDKTTLTLNDKHSNNSISNCKNHSASFNWRDDCINVRQPISKVNQNDLKLSDSFNWRDHCIGSKKSEEEHKKDFSTVFNLRRKNAYRNLNDYEEYVHLGETKEDMEILNNEKLKKRLLKINQNVKEPDPLSRFQGIGNPDPASIWELPEESKVSSQSQKSSGQKESCKTNVKMEEIHTQSREIKKVKIPNFFGTPTNTFSKQNLKTDEENLKMSHRKESKATPRYLERLSNESRSSRSHKENHVSSNSYGRSRSLSVNWRNAFHSNNHSDCSDTKIIITVTDKKDGVIEELIVRENELFEIKKEVKKLFHLVPDPDELDRPVNHSAPAVKVFLRCLFSPSYTLPDWKIALEAYAIAKKFDVDHLRKNCQDYFENKNLSLKDVGKIAEVAKYFNVVEALESCKIFPKVQRSVKNLVNSSSRYESCVVSCTTYMEPSQFCIPLNYENDRSIAGTNNCDLNNTIIFKCISGVIRIIGIQLKFQTHDVFSKNKEMVAYCEVDGNEVFNKDISKQIHMPLLINFEKGLILKAGDEKKINILIEDISLRMCSQVQDEEFLFHGKFHAIFKSGKTSNNKKPLFFIEKIIYSFKSPKK</sequence>
<dbReference type="AlphaFoldDB" id="A0A8X6M5F5"/>
<feature type="compositionally biased region" description="Polar residues" evidence="1">
    <location>
        <begin position="618"/>
        <end position="627"/>
    </location>
</feature>
<feature type="compositionally biased region" description="Basic and acidic residues" evidence="1">
    <location>
        <begin position="121"/>
        <end position="130"/>
    </location>
</feature>
<keyword evidence="3" id="KW-1185">Reference proteome</keyword>
<evidence type="ECO:0008006" key="4">
    <source>
        <dbReference type="Google" id="ProtNLM"/>
    </source>
</evidence>
<feature type="region of interest" description="Disordered" evidence="1">
    <location>
        <begin position="121"/>
        <end position="157"/>
    </location>
</feature>
<evidence type="ECO:0000313" key="3">
    <source>
        <dbReference type="Proteomes" id="UP000887116"/>
    </source>
</evidence>
<feature type="compositionally biased region" description="Low complexity" evidence="1">
    <location>
        <begin position="577"/>
        <end position="588"/>
    </location>
</feature>
<evidence type="ECO:0000256" key="1">
    <source>
        <dbReference type="SAM" id="MobiDB-lite"/>
    </source>
</evidence>
<protein>
    <recommendedName>
        <fullName evidence="4">BTB domain-containing protein</fullName>
    </recommendedName>
</protein>